<dbReference type="PROSITE" id="PS50932">
    <property type="entry name" value="HTH_LACI_2"/>
    <property type="match status" value="1"/>
</dbReference>
<dbReference type="GO" id="GO:0000976">
    <property type="term" value="F:transcription cis-regulatory region binding"/>
    <property type="evidence" value="ECO:0007669"/>
    <property type="project" value="TreeGrafter"/>
</dbReference>
<evidence type="ECO:0000313" key="8">
    <source>
        <dbReference type="Proteomes" id="UP000199341"/>
    </source>
</evidence>
<evidence type="ECO:0000256" key="3">
    <source>
        <dbReference type="ARBA" id="ARBA00023125"/>
    </source>
</evidence>
<dbReference type="Pfam" id="PF13377">
    <property type="entry name" value="Peripla_BP_3"/>
    <property type="match status" value="1"/>
</dbReference>
<organism evidence="7 8">
    <name type="scientific">Actinacidiphila guanduensis</name>
    <dbReference type="NCBI Taxonomy" id="310781"/>
    <lineage>
        <taxon>Bacteria</taxon>
        <taxon>Bacillati</taxon>
        <taxon>Actinomycetota</taxon>
        <taxon>Actinomycetes</taxon>
        <taxon>Kitasatosporales</taxon>
        <taxon>Streptomycetaceae</taxon>
        <taxon>Actinacidiphila</taxon>
    </lineage>
</organism>
<accession>A0A1G9VMK9</accession>
<dbReference type="GO" id="GO:0003700">
    <property type="term" value="F:DNA-binding transcription factor activity"/>
    <property type="evidence" value="ECO:0007669"/>
    <property type="project" value="TreeGrafter"/>
</dbReference>
<reference evidence="7 8" key="1">
    <citation type="submission" date="2016-10" db="EMBL/GenBank/DDBJ databases">
        <authorList>
            <person name="de Groot N.N."/>
        </authorList>
    </citation>
    <scope>NUCLEOTIDE SEQUENCE [LARGE SCALE GENOMIC DNA]</scope>
    <source>
        <strain evidence="7 8">CGMCC 4.2022</strain>
    </source>
</reference>
<dbReference type="Gene3D" id="1.10.260.40">
    <property type="entry name" value="lambda repressor-like DNA-binding domains"/>
    <property type="match status" value="1"/>
</dbReference>
<feature type="compositionally biased region" description="Gly residues" evidence="5">
    <location>
        <begin position="24"/>
        <end position="34"/>
    </location>
</feature>
<dbReference type="SMART" id="SM00354">
    <property type="entry name" value="HTH_LACI"/>
    <property type="match status" value="1"/>
</dbReference>
<evidence type="ECO:0000256" key="5">
    <source>
        <dbReference type="SAM" id="MobiDB-lite"/>
    </source>
</evidence>
<feature type="compositionally biased region" description="Low complexity" evidence="5">
    <location>
        <begin position="1"/>
        <end position="10"/>
    </location>
</feature>
<dbReference type="InterPro" id="IPR028082">
    <property type="entry name" value="Peripla_BP_I"/>
</dbReference>
<gene>
    <name evidence="7" type="ORF">SAMN05216259_101321</name>
</gene>
<keyword evidence="4" id="KW-0804">Transcription</keyword>
<keyword evidence="1" id="KW-0678">Repressor</keyword>
<feature type="region of interest" description="Disordered" evidence="5">
    <location>
        <begin position="1"/>
        <end position="46"/>
    </location>
</feature>
<dbReference type="InterPro" id="IPR046335">
    <property type="entry name" value="LacI/GalR-like_sensor"/>
</dbReference>
<evidence type="ECO:0000256" key="4">
    <source>
        <dbReference type="ARBA" id="ARBA00023163"/>
    </source>
</evidence>
<evidence type="ECO:0000256" key="1">
    <source>
        <dbReference type="ARBA" id="ARBA00022491"/>
    </source>
</evidence>
<proteinExistence type="predicted"/>
<keyword evidence="3" id="KW-0238">DNA-binding</keyword>
<name>A0A1G9VMK9_9ACTN</name>
<dbReference type="Proteomes" id="UP000199341">
    <property type="component" value="Unassembled WGS sequence"/>
</dbReference>
<dbReference type="AlphaFoldDB" id="A0A1G9VMK9"/>
<evidence type="ECO:0000259" key="6">
    <source>
        <dbReference type="PROSITE" id="PS50932"/>
    </source>
</evidence>
<keyword evidence="2" id="KW-0805">Transcription regulation</keyword>
<dbReference type="Gene3D" id="3.40.50.2300">
    <property type="match status" value="2"/>
</dbReference>
<sequence>MVAKESAAEGAGEGRKASRAGRGSRTGGTSGGAESGARKKITQSDVARHAGVSTGIVSSVINGRDYGSIRVSDATRDRVRRSIRELGYVPNIAARNLARGSNRLIGVFTYQPIFPLESRDFYYEFLIGIEEEAERAGYNLLLVTGSKDRRSERSIYADGVNSLQLADGSVLIGVNESAQELSRLTDESYPFVFVGHREIPGVDLSYVAADYFGGTVAIVADLVARGHRRIGFVQSAGGFEGIPGRRAGFRASRAELGLTAEETPVLTLGTPAPGAEPEADATLPGIADLLRWTAAHGTTALVVEVSTDAAAIRAAALAAGLAVPADLALVGLSGTPEQPQVSDLAELHIPRREMGQEAVRLLLRLLATPVEAPLRSTLDCGLRTGVTLGP</sequence>
<dbReference type="InterPro" id="IPR000843">
    <property type="entry name" value="HTH_LacI"/>
</dbReference>
<dbReference type="Pfam" id="PF00356">
    <property type="entry name" value="LacI"/>
    <property type="match status" value="1"/>
</dbReference>
<dbReference type="PANTHER" id="PTHR30146:SF148">
    <property type="entry name" value="HTH-TYPE TRANSCRIPTIONAL REPRESSOR PURR-RELATED"/>
    <property type="match status" value="1"/>
</dbReference>
<evidence type="ECO:0000313" key="7">
    <source>
        <dbReference type="EMBL" id="SDM73035.1"/>
    </source>
</evidence>
<dbReference type="STRING" id="310781.SAMN05216259_101321"/>
<dbReference type="SUPFAM" id="SSF47413">
    <property type="entry name" value="lambda repressor-like DNA-binding domains"/>
    <property type="match status" value="1"/>
</dbReference>
<dbReference type="CDD" id="cd06267">
    <property type="entry name" value="PBP1_LacI_sugar_binding-like"/>
    <property type="match status" value="1"/>
</dbReference>
<dbReference type="SUPFAM" id="SSF53822">
    <property type="entry name" value="Periplasmic binding protein-like I"/>
    <property type="match status" value="1"/>
</dbReference>
<dbReference type="EMBL" id="FNIE01000001">
    <property type="protein sequence ID" value="SDM73035.1"/>
    <property type="molecule type" value="Genomic_DNA"/>
</dbReference>
<dbReference type="OrthoDB" id="9790412at2"/>
<feature type="domain" description="HTH lacI-type" evidence="6">
    <location>
        <begin position="41"/>
        <end position="99"/>
    </location>
</feature>
<dbReference type="RefSeq" id="WP_093782389.1">
    <property type="nucleotide sequence ID" value="NZ_FNIE01000001.1"/>
</dbReference>
<dbReference type="CDD" id="cd01392">
    <property type="entry name" value="HTH_LacI"/>
    <property type="match status" value="1"/>
</dbReference>
<keyword evidence="8" id="KW-1185">Reference proteome</keyword>
<dbReference type="InterPro" id="IPR010982">
    <property type="entry name" value="Lambda_DNA-bd_dom_sf"/>
</dbReference>
<protein>
    <submittedName>
        <fullName evidence="7">Transcriptional regulator, LacI family</fullName>
    </submittedName>
</protein>
<evidence type="ECO:0000256" key="2">
    <source>
        <dbReference type="ARBA" id="ARBA00023015"/>
    </source>
</evidence>
<dbReference type="PANTHER" id="PTHR30146">
    <property type="entry name" value="LACI-RELATED TRANSCRIPTIONAL REPRESSOR"/>
    <property type="match status" value="1"/>
</dbReference>